<evidence type="ECO:0000313" key="2">
    <source>
        <dbReference type="EMBL" id="GJD90630.1"/>
    </source>
</evidence>
<accession>A0AAV4ZSR7</accession>
<keyword evidence="1" id="KW-0472">Membrane</keyword>
<reference evidence="2" key="2">
    <citation type="submission" date="2021-08" db="EMBL/GenBank/DDBJ databases">
        <authorList>
            <person name="Tani A."/>
            <person name="Ola A."/>
            <person name="Ogura Y."/>
            <person name="Katsura K."/>
            <person name="Hayashi T."/>
        </authorList>
    </citation>
    <scope>NUCLEOTIDE SEQUENCE</scope>
    <source>
        <strain evidence="2">DSM 16372</strain>
    </source>
</reference>
<protein>
    <submittedName>
        <fullName evidence="2">Uncharacterized protein</fullName>
    </submittedName>
</protein>
<keyword evidence="1" id="KW-0812">Transmembrane</keyword>
<name>A0AAV4ZSR7_9HYPH</name>
<reference evidence="2" key="1">
    <citation type="journal article" date="2016" name="Front. Microbiol.">
        <title>Genome Sequence of the Piezophilic, Mesophilic Sulfate-Reducing Bacterium Desulfovibrio indicus J2T.</title>
        <authorList>
            <person name="Cao J."/>
            <person name="Maignien L."/>
            <person name="Shao Z."/>
            <person name="Alain K."/>
            <person name="Jebbar M."/>
        </authorList>
    </citation>
    <scope>NUCLEOTIDE SEQUENCE</scope>
    <source>
        <strain evidence="2">DSM 16372</strain>
    </source>
</reference>
<dbReference type="AlphaFoldDB" id="A0AAV4ZSR7"/>
<keyword evidence="3" id="KW-1185">Reference proteome</keyword>
<dbReference type="Proteomes" id="UP001055247">
    <property type="component" value="Unassembled WGS sequence"/>
</dbReference>
<keyword evidence="1" id="KW-1133">Transmembrane helix</keyword>
<organism evidence="2 3">
    <name type="scientific">Methylobacterium hispanicum</name>
    <dbReference type="NCBI Taxonomy" id="270350"/>
    <lineage>
        <taxon>Bacteria</taxon>
        <taxon>Pseudomonadati</taxon>
        <taxon>Pseudomonadota</taxon>
        <taxon>Alphaproteobacteria</taxon>
        <taxon>Hyphomicrobiales</taxon>
        <taxon>Methylobacteriaceae</taxon>
        <taxon>Methylobacterium</taxon>
    </lineage>
</organism>
<comment type="caution">
    <text evidence="2">The sequence shown here is derived from an EMBL/GenBank/DDBJ whole genome shotgun (WGS) entry which is preliminary data.</text>
</comment>
<gene>
    <name evidence="2" type="ORF">BHAOGJBA_4172</name>
</gene>
<sequence>MKDAAVARRYAATAISTYVPEGTRPEQSRIMRATAMLALAAGIGVTLLAGKGPDLSEAFGRRHSIHMDGQQALEVMRIQAYAAQPSSSPYFR</sequence>
<evidence type="ECO:0000313" key="3">
    <source>
        <dbReference type="Proteomes" id="UP001055247"/>
    </source>
</evidence>
<dbReference type="EMBL" id="BPQO01000020">
    <property type="protein sequence ID" value="GJD90630.1"/>
    <property type="molecule type" value="Genomic_DNA"/>
</dbReference>
<feature type="transmembrane region" description="Helical" evidence="1">
    <location>
        <begin position="30"/>
        <end position="49"/>
    </location>
</feature>
<evidence type="ECO:0000256" key="1">
    <source>
        <dbReference type="SAM" id="Phobius"/>
    </source>
</evidence>
<proteinExistence type="predicted"/>
<dbReference type="RefSeq" id="WP_238230756.1">
    <property type="nucleotide sequence ID" value="NZ_BPQO01000020.1"/>
</dbReference>